<dbReference type="RefSeq" id="XP_009544529.1">
    <property type="nucleotide sequence ID" value="XM_009546234.1"/>
</dbReference>
<reference evidence="1 2" key="1">
    <citation type="journal article" date="2012" name="New Phytol.">
        <title>Insight into trade-off between wood decay and parasitism from the genome of a fungal forest pathogen.</title>
        <authorList>
            <person name="Olson A."/>
            <person name="Aerts A."/>
            <person name="Asiegbu F."/>
            <person name="Belbahri L."/>
            <person name="Bouzid O."/>
            <person name="Broberg A."/>
            <person name="Canback B."/>
            <person name="Coutinho P.M."/>
            <person name="Cullen D."/>
            <person name="Dalman K."/>
            <person name="Deflorio G."/>
            <person name="van Diepen L.T."/>
            <person name="Dunand C."/>
            <person name="Duplessis S."/>
            <person name="Durling M."/>
            <person name="Gonthier P."/>
            <person name="Grimwood J."/>
            <person name="Fossdal C.G."/>
            <person name="Hansson D."/>
            <person name="Henrissat B."/>
            <person name="Hietala A."/>
            <person name="Himmelstrand K."/>
            <person name="Hoffmeister D."/>
            <person name="Hogberg N."/>
            <person name="James T.Y."/>
            <person name="Karlsson M."/>
            <person name="Kohler A."/>
            <person name="Kues U."/>
            <person name="Lee Y.H."/>
            <person name="Lin Y.C."/>
            <person name="Lind M."/>
            <person name="Lindquist E."/>
            <person name="Lombard V."/>
            <person name="Lucas S."/>
            <person name="Lunden K."/>
            <person name="Morin E."/>
            <person name="Murat C."/>
            <person name="Park J."/>
            <person name="Raffaello T."/>
            <person name="Rouze P."/>
            <person name="Salamov A."/>
            <person name="Schmutz J."/>
            <person name="Solheim H."/>
            <person name="Stahlberg J."/>
            <person name="Velez H."/>
            <person name="de Vries R.P."/>
            <person name="Wiebenga A."/>
            <person name="Woodward S."/>
            <person name="Yakovlev I."/>
            <person name="Garbelotto M."/>
            <person name="Martin F."/>
            <person name="Grigoriev I.V."/>
            <person name="Stenlid J."/>
        </authorList>
    </citation>
    <scope>NUCLEOTIDE SEQUENCE [LARGE SCALE GENOMIC DNA]</scope>
    <source>
        <strain evidence="1 2">TC 32-1</strain>
    </source>
</reference>
<dbReference type="KEGG" id="hir:HETIRDRAFT_165845"/>
<dbReference type="HOGENOM" id="CLU_2454998_0_0_1"/>
<evidence type="ECO:0000313" key="2">
    <source>
        <dbReference type="Proteomes" id="UP000030671"/>
    </source>
</evidence>
<proteinExistence type="predicted"/>
<organism evidence="1 2">
    <name type="scientific">Heterobasidion irregulare (strain TC 32-1)</name>
    <dbReference type="NCBI Taxonomy" id="747525"/>
    <lineage>
        <taxon>Eukaryota</taxon>
        <taxon>Fungi</taxon>
        <taxon>Dikarya</taxon>
        <taxon>Basidiomycota</taxon>
        <taxon>Agaricomycotina</taxon>
        <taxon>Agaricomycetes</taxon>
        <taxon>Russulales</taxon>
        <taxon>Bondarzewiaceae</taxon>
        <taxon>Heterobasidion</taxon>
        <taxon>Heterobasidion annosum species complex</taxon>
    </lineage>
</organism>
<evidence type="ECO:0000313" key="1">
    <source>
        <dbReference type="EMBL" id="ETW84906.1"/>
    </source>
</evidence>
<gene>
    <name evidence="1" type="ORF">HETIRDRAFT_165845</name>
</gene>
<dbReference type="GeneID" id="20668014"/>
<dbReference type="Proteomes" id="UP000030671">
    <property type="component" value="Unassembled WGS sequence"/>
</dbReference>
<sequence>MPQLLCAFEESISNQGEWKHFSRIGVQGHKAVLSFQALPRTRDARDKRKSRDHPAWHLPSTCLASLSRTHCRPLMIHMLSTERGKKSYL</sequence>
<accession>W4KIN1</accession>
<protein>
    <submittedName>
        <fullName evidence="1">Uncharacterized protein</fullName>
    </submittedName>
</protein>
<dbReference type="AlphaFoldDB" id="W4KIN1"/>
<keyword evidence="2" id="KW-1185">Reference proteome</keyword>
<dbReference type="InParanoid" id="W4KIN1"/>
<name>W4KIN1_HETIT</name>
<dbReference type="EMBL" id="KI925456">
    <property type="protein sequence ID" value="ETW84906.1"/>
    <property type="molecule type" value="Genomic_DNA"/>
</dbReference>